<feature type="signal peptide" evidence="1">
    <location>
        <begin position="1"/>
        <end position="19"/>
    </location>
</feature>
<dbReference type="Proteomes" id="UP001213623">
    <property type="component" value="Chromosome 8"/>
</dbReference>
<keyword evidence="1" id="KW-0732">Signal</keyword>
<feature type="chain" id="PRO_5042107747" evidence="1">
    <location>
        <begin position="20"/>
        <end position="272"/>
    </location>
</feature>
<accession>A0AAF0EQC3</accession>
<gene>
    <name evidence="2" type="ORF">MNAN1_003998</name>
</gene>
<dbReference type="EMBL" id="CP119899">
    <property type="protein sequence ID" value="WFD28979.1"/>
    <property type="molecule type" value="Genomic_DNA"/>
</dbReference>
<reference evidence="2" key="1">
    <citation type="submission" date="2023-03" db="EMBL/GenBank/DDBJ databases">
        <title>Mating type loci evolution in Malassezia.</title>
        <authorList>
            <person name="Coelho M.A."/>
        </authorList>
    </citation>
    <scope>NUCLEOTIDE SEQUENCE</scope>
    <source>
        <strain evidence="2">CBS 9557</strain>
    </source>
</reference>
<keyword evidence="3" id="KW-1185">Reference proteome</keyword>
<proteinExistence type="predicted"/>
<name>A0AAF0EQC3_9BASI</name>
<dbReference type="AlphaFoldDB" id="A0AAF0EQC3"/>
<organism evidence="2 3">
    <name type="scientific">Malassezia nana</name>
    <dbReference type="NCBI Taxonomy" id="180528"/>
    <lineage>
        <taxon>Eukaryota</taxon>
        <taxon>Fungi</taxon>
        <taxon>Dikarya</taxon>
        <taxon>Basidiomycota</taxon>
        <taxon>Ustilaginomycotina</taxon>
        <taxon>Malasseziomycetes</taxon>
        <taxon>Malasseziales</taxon>
        <taxon>Malasseziaceae</taxon>
        <taxon>Malassezia</taxon>
    </lineage>
</organism>
<sequence length="272" mass="29860">MIGRGAALGLWFAASLVWASVPIIEEGAARYIHEHEPWRIEPMDVDKVHSNVRLDTTEHGGANATHPEGWANPAEHGGSMMDVVGNGFREPMNVIISGRSDKSVMSDQGLLDYARSIGFSFECLHLHLGGLQHANLGDGRGYTPQLFEYRSILYHDSPGAWIGACWESLAGGNHFRVWRQNGTQANTGAWFLAVSKEKDVFQDHTITPNGYDVGRDLLVDAATKGGSFNGKSWRASVEWKTGLLSPGRQGVNHNISLDSRVAILHVYRTDLS</sequence>
<evidence type="ECO:0000313" key="3">
    <source>
        <dbReference type="Proteomes" id="UP001213623"/>
    </source>
</evidence>
<protein>
    <submittedName>
        <fullName evidence="2">Uncharacterized protein</fullName>
    </submittedName>
</protein>
<evidence type="ECO:0000256" key="1">
    <source>
        <dbReference type="SAM" id="SignalP"/>
    </source>
</evidence>
<evidence type="ECO:0000313" key="2">
    <source>
        <dbReference type="EMBL" id="WFD28979.1"/>
    </source>
</evidence>